<evidence type="ECO:0000256" key="12">
    <source>
        <dbReference type="PIRSR" id="PIRSR001399-3"/>
    </source>
</evidence>
<feature type="active site" description="Proton donor" evidence="9 10">
    <location>
        <position position="102"/>
    </location>
</feature>
<evidence type="ECO:0000256" key="1">
    <source>
        <dbReference type="ARBA" id="ARBA00001864"/>
    </source>
</evidence>
<feature type="binding site" evidence="9 11">
    <location>
        <position position="81"/>
    </location>
    <ligand>
        <name>substrate</name>
    </ligand>
</feature>
<evidence type="ECO:0000256" key="7">
    <source>
        <dbReference type="ARBA" id="ARBA00023141"/>
    </source>
</evidence>
<dbReference type="Pfam" id="PF01220">
    <property type="entry name" value="DHquinase_II"/>
    <property type="match status" value="1"/>
</dbReference>
<protein>
    <recommendedName>
        <fullName evidence="6 9">3-dehydroquinate dehydratase</fullName>
        <shortName evidence="9">3-dehydroquinase</shortName>
        <ecNumber evidence="6 9">4.2.1.10</ecNumber>
    </recommendedName>
    <alternativeName>
        <fullName evidence="9">Type II DHQase</fullName>
    </alternativeName>
</protein>
<dbReference type="InterPro" id="IPR001874">
    <property type="entry name" value="DHquinase_II"/>
</dbReference>
<dbReference type="GO" id="GO:0003855">
    <property type="term" value="F:3-dehydroquinate dehydratase activity"/>
    <property type="evidence" value="ECO:0007669"/>
    <property type="project" value="UniProtKB-UniRule"/>
</dbReference>
<evidence type="ECO:0000256" key="5">
    <source>
        <dbReference type="ARBA" id="ARBA00011193"/>
    </source>
</evidence>
<evidence type="ECO:0000256" key="11">
    <source>
        <dbReference type="PIRSR" id="PIRSR001399-2"/>
    </source>
</evidence>
<evidence type="ECO:0000256" key="6">
    <source>
        <dbReference type="ARBA" id="ARBA00012060"/>
    </source>
</evidence>
<feature type="binding site" evidence="9 11">
    <location>
        <begin position="103"/>
        <end position="104"/>
    </location>
    <ligand>
        <name>substrate</name>
    </ligand>
</feature>
<dbReference type="Gene3D" id="3.40.50.9100">
    <property type="entry name" value="Dehydroquinase, class II"/>
    <property type="match status" value="1"/>
</dbReference>
<dbReference type="AlphaFoldDB" id="A0A7S9LSW6"/>
<evidence type="ECO:0000313" key="14">
    <source>
        <dbReference type="Proteomes" id="UP000594800"/>
    </source>
</evidence>
<feature type="active site" description="Proton acceptor" evidence="9 10">
    <location>
        <position position="24"/>
    </location>
</feature>
<dbReference type="PANTHER" id="PTHR21272:SF3">
    <property type="entry name" value="CATABOLIC 3-DEHYDROQUINASE"/>
    <property type="match status" value="1"/>
</dbReference>
<sequence length="143" mass="14960">MTRPVHILNGPNLNLLGTREPEIYGADTLADIEARCAARAAELGVDLTFAQTNSEGGLVDLIQAAHAAEAAIIVNAGAYTHTSVALHDALKSRPGATVIELHLSNPHAREPFRHRSYIAPVATGVIAGFGARGYLMALDAVAS</sequence>
<dbReference type="NCBIfam" id="NF003805">
    <property type="entry name" value="PRK05395.1-2"/>
    <property type="match status" value="1"/>
</dbReference>
<keyword evidence="9" id="KW-0028">Amino-acid biosynthesis</keyword>
<dbReference type="InterPro" id="IPR036441">
    <property type="entry name" value="DHquinase_II_sf"/>
</dbReference>
<feature type="site" description="Transition state stabilizer" evidence="9 12">
    <location>
        <position position="19"/>
    </location>
</feature>
<evidence type="ECO:0000256" key="2">
    <source>
        <dbReference type="ARBA" id="ARBA00003924"/>
    </source>
</evidence>
<comment type="subunit">
    <text evidence="5 9">Homododecamer.</text>
</comment>
<keyword evidence="8 9" id="KW-0456">Lyase</keyword>
<feature type="binding site" evidence="9 11">
    <location>
        <position position="113"/>
    </location>
    <ligand>
        <name>substrate</name>
    </ligand>
</feature>
<dbReference type="GO" id="GO:0009423">
    <property type="term" value="P:chorismate biosynthetic process"/>
    <property type="evidence" value="ECO:0007669"/>
    <property type="project" value="UniProtKB-UniRule"/>
</dbReference>
<reference evidence="13 14" key="1">
    <citation type="submission" date="2020-11" db="EMBL/GenBank/DDBJ databases">
        <title>Description of Pontivivens ytuae sp. nov. isolated from deep sea sediment of Mariana Trench.</title>
        <authorList>
            <person name="Wang Z."/>
            <person name="Sun Q.-L."/>
            <person name="Xu X.-D."/>
            <person name="Tang Y.-Z."/>
            <person name="Zhang J."/>
        </authorList>
    </citation>
    <scope>NUCLEOTIDE SEQUENCE [LARGE SCALE GENOMIC DNA]</scope>
    <source>
        <strain evidence="13 14">MT2928</strain>
    </source>
</reference>
<accession>A0A7S9LSW6</accession>
<dbReference type="UniPathway" id="UPA00053">
    <property type="reaction ID" value="UER00086"/>
</dbReference>
<dbReference type="PANTHER" id="PTHR21272">
    <property type="entry name" value="CATABOLIC 3-DEHYDROQUINASE"/>
    <property type="match status" value="1"/>
</dbReference>
<feature type="binding site" evidence="9 11">
    <location>
        <position position="75"/>
    </location>
    <ligand>
        <name>substrate</name>
    </ligand>
</feature>
<evidence type="ECO:0000313" key="13">
    <source>
        <dbReference type="EMBL" id="QPH54642.1"/>
    </source>
</evidence>
<dbReference type="CDD" id="cd00466">
    <property type="entry name" value="DHQase_II"/>
    <property type="match status" value="1"/>
</dbReference>
<dbReference type="RefSeq" id="WP_196103851.1">
    <property type="nucleotide sequence ID" value="NZ_CP064942.1"/>
</dbReference>
<keyword evidence="7 9" id="KW-0057">Aromatic amino acid biosynthesis</keyword>
<comment type="function">
    <text evidence="2 9">Catalyzes a trans-dehydration via an enolate intermediate.</text>
</comment>
<feature type="binding site" evidence="9 11">
    <location>
        <position position="88"/>
    </location>
    <ligand>
        <name>substrate</name>
    </ligand>
</feature>
<dbReference type="GO" id="GO:0009073">
    <property type="term" value="P:aromatic amino acid family biosynthetic process"/>
    <property type="evidence" value="ECO:0007669"/>
    <property type="project" value="UniProtKB-KW"/>
</dbReference>
<dbReference type="PIRSF" id="PIRSF001399">
    <property type="entry name" value="DHquinase_II"/>
    <property type="match status" value="1"/>
</dbReference>
<dbReference type="NCBIfam" id="NF003807">
    <property type="entry name" value="PRK05395.1-4"/>
    <property type="match status" value="1"/>
</dbReference>
<dbReference type="Proteomes" id="UP000594800">
    <property type="component" value="Chromosome"/>
</dbReference>
<dbReference type="EC" id="4.2.1.10" evidence="6 9"/>
<dbReference type="NCBIfam" id="TIGR01088">
    <property type="entry name" value="aroQ"/>
    <property type="match status" value="1"/>
</dbReference>
<dbReference type="EMBL" id="CP064942">
    <property type="protein sequence ID" value="QPH54642.1"/>
    <property type="molecule type" value="Genomic_DNA"/>
</dbReference>
<evidence type="ECO:0000256" key="4">
    <source>
        <dbReference type="ARBA" id="ARBA00011037"/>
    </source>
</evidence>
<dbReference type="NCBIfam" id="NF003806">
    <property type="entry name" value="PRK05395.1-3"/>
    <property type="match status" value="1"/>
</dbReference>
<comment type="pathway">
    <text evidence="3 9">Metabolic intermediate biosynthesis; chorismate biosynthesis; chorismate from D-erythrose 4-phosphate and phosphoenolpyruvate: step 3/7.</text>
</comment>
<evidence type="ECO:0000256" key="9">
    <source>
        <dbReference type="HAMAP-Rule" id="MF_00169"/>
    </source>
</evidence>
<evidence type="ECO:0000256" key="8">
    <source>
        <dbReference type="ARBA" id="ARBA00023239"/>
    </source>
</evidence>
<dbReference type="GO" id="GO:0019631">
    <property type="term" value="P:quinate catabolic process"/>
    <property type="evidence" value="ECO:0007669"/>
    <property type="project" value="TreeGrafter"/>
</dbReference>
<comment type="similarity">
    <text evidence="4 9">Belongs to the type-II 3-dehydroquinase family.</text>
</comment>
<organism evidence="13 14">
    <name type="scientific">Pontivivens ytuae</name>
    <dbReference type="NCBI Taxonomy" id="2789856"/>
    <lineage>
        <taxon>Bacteria</taxon>
        <taxon>Pseudomonadati</taxon>
        <taxon>Pseudomonadota</taxon>
        <taxon>Alphaproteobacteria</taxon>
        <taxon>Rhodobacterales</taxon>
        <taxon>Paracoccaceae</taxon>
        <taxon>Pontivivens</taxon>
    </lineage>
</organism>
<name>A0A7S9LSW6_9RHOB</name>
<keyword evidence="14" id="KW-1185">Reference proteome</keyword>
<evidence type="ECO:0000256" key="10">
    <source>
        <dbReference type="PIRSR" id="PIRSR001399-1"/>
    </source>
</evidence>
<dbReference type="GO" id="GO:0008652">
    <property type="term" value="P:amino acid biosynthetic process"/>
    <property type="evidence" value="ECO:0007669"/>
    <property type="project" value="UniProtKB-KW"/>
</dbReference>
<dbReference type="KEGG" id="poz:I0K15_02335"/>
<dbReference type="HAMAP" id="MF_00169">
    <property type="entry name" value="AroQ"/>
    <property type="match status" value="1"/>
</dbReference>
<proteinExistence type="inferred from homology"/>
<comment type="catalytic activity">
    <reaction evidence="1 9">
        <text>3-dehydroquinate = 3-dehydroshikimate + H2O</text>
        <dbReference type="Rhea" id="RHEA:21096"/>
        <dbReference type="ChEBI" id="CHEBI:15377"/>
        <dbReference type="ChEBI" id="CHEBI:16630"/>
        <dbReference type="ChEBI" id="CHEBI:32364"/>
        <dbReference type="EC" id="4.2.1.10"/>
    </reaction>
</comment>
<dbReference type="PROSITE" id="PS01029">
    <property type="entry name" value="DEHYDROQUINASE_II"/>
    <property type="match status" value="1"/>
</dbReference>
<dbReference type="InterPro" id="IPR018509">
    <property type="entry name" value="DHquinase_II_CS"/>
</dbReference>
<gene>
    <name evidence="9 13" type="primary">aroQ</name>
    <name evidence="13" type="ORF">I0K15_02335</name>
</gene>
<dbReference type="SUPFAM" id="SSF52304">
    <property type="entry name" value="Type II 3-dehydroquinate dehydratase"/>
    <property type="match status" value="1"/>
</dbReference>
<evidence type="ECO:0000256" key="3">
    <source>
        <dbReference type="ARBA" id="ARBA00004902"/>
    </source>
</evidence>